<dbReference type="PANTHER" id="PTHR30625:SF14">
    <property type="entry name" value="BIOPOLYMER TRANSPORT PROTEIN EXBB"/>
    <property type="match status" value="1"/>
</dbReference>
<evidence type="ECO:0000256" key="5">
    <source>
        <dbReference type="ARBA" id="ARBA00022475"/>
    </source>
</evidence>
<reference evidence="15 16" key="1">
    <citation type="journal article" date="2011" name="J. Bacteriol.">
        <title>Genome sequence of Taylorella equigenitalis MCE9, the causative agent of contagious equine metritis.</title>
        <authorList>
            <person name="Hebert L."/>
            <person name="Moumen B."/>
            <person name="Duquesne F."/>
            <person name="Breuil M.F."/>
            <person name="Laugier C."/>
            <person name="Batto J.M."/>
            <person name="Renault P."/>
            <person name="Petry S."/>
        </authorList>
    </citation>
    <scope>NUCLEOTIDE SEQUENCE [LARGE SCALE GENOMIC DNA]</scope>
    <source>
        <strain evidence="15 16">MCE9</strain>
    </source>
</reference>
<keyword evidence="7 13" id="KW-0812">Transmembrane</keyword>
<protein>
    <recommendedName>
        <fullName evidence="3">Biopolymer transport protein ExbB</fullName>
    </recommendedName>
</protein>
<evidence type="ECO:0000256" key="8">
    <source>
        <dbReference type="ARBA" id="ARBA00022927"/>
    </source>
</evidence>
<evidence type="ECO:0000256" key="11">
    <source>
        <dbReference type="ARBA" id="ARBA00024816"/>
    </source>
</evidence>
<proteinExistence type="inferred from homology"/>
<keyword evidence="6" id="KW-0997">Cell inner membrane</keyword>
<dbReference type="PANTHER" id="PTHR30625">
    <property type="entry name" value="PROTEIN TOLQ"/>
    <property type="match status" value="1"/>
</dbReference>
<dbReference type="GO" id="GO:0017038">
    <property type="term" value="P:protein import"/>
    <property type="evidence" value="ECO:0007669"/>
    <property type="project" value="TreeGrafter"/>
</dbReference>
<dbReference type="GO" id="GO:0005886">
    <property type="term" value="C:plasma membrane"/>
    <property type="evidence" value="ECO:0007669"/>
    <property type="project" value="UniProtKB-SubCell"/>
</dbReference>
<dbReference type="Proteomes" id="UP000007472">
    <property type="component" value="Chromosome"/>
</dbReference>
<evidence type="ECO:0000256" key="12">
    <source>
        <dbReference type="RuleBase" id="RU004057"/>
    </source>
</evidence>
<dbReference type="InterPro" id="IPR050790">
    <property type="entry name" value="ExbB/TolQ_transport"/>
</dbReference>
<evidence type="ECO:0000256" key="13">
    <source>
        <dbReference type="SAM" id="Phobius"/>
    </source>
</evidence>
<comment type="function">
    <text evidence="11">Involved in the TonB-dependent energy-dependent transport of various receptor-bound substrates. Protects ExbD from proteolytic degradation and functionally stabilizes TonB.</text>
</comment>
<name>A0A654KIH7_TAYEM</name>
<feature type="transmembrane region" description="Helical" evidence="13">
    <location>
        <begin position="124"/>
        <end position="151"/>
    </location>
</feature>
<feature type="transmembrane region" description="Helical" evidence="13">
    <location>
        <begin position="171"/>
        <end position="192"/>
    </location>
</feature>
<dbReference type="Pfam" id="PF01618">
    <property type="entry name" value="MotA_ExbB"/>
    <property type="match status" value="1"/>
</dbReference>
<evidence type="ECO:0000256" key="10">
    <source>
        <dbReference type="ARBA" id="ARBA00023136"/>
    </source>
</evidence>
<feature type="domain" description="MotA/TolQ/ExbB proton channel" evidence="14">
    <location>
        <begin position="101"/>
        <end position="203"/>
    </location>
</feature>
<feature type="transmembrane region" description="Helical" evidence="13">
    <location>
        <begin position="12"/>
        <end position="37"/>
    </location>
</feature>
<evidence type="ECO:0000313" key="16">
    <source>
        <dbReference type="Proteomes" id="UP000007472"/>
    </source>
</evidence>
<comment type="similarity">
    <text evidence="12">Belongs to the exbB/tolQ family.</text>
</comment>
<evidence type="ECO:0000256" key="2">
    <source>
        <dbReference type="ARBA" id="ARBA00011471"/>
    </source>
</evidence>
<evidence type="ECO:0000256" key="9">
    <source>
        <dbReference type="ARBA" id="ARBA00022989"/>
    </source>
</evidence>
<dbReference type="EMBL" id="CP002456">
    <property type="protein sequence ID" value="ADU92263.1"/>
    <property type="molecule type" value="Genomic_DNA"/>
</dbReference>
<keyword evidence="9 13" id="KW-1133">Transmembrane helix</keyword>
<evidence type="ECO:0000256" key="7">
    <source>
        <dbReference type="ARBA" id="ARBA00022692"/>
    </source>
</evidence>
<evidence type="ECO:0000256" key="3">
    <source>
        <dbReference type="ARBA" id="ARBA00022093"/>
    </source>
</evidence>
<keyword evidence="4 12" id="KW-0813">Transport</keyword>
<evidence type="ECO:0000313" key="15">
    <source>
        <dbReference type="EMBL" id="ADU92263.1"/>
    </source>
</evidence>
<evidence type="ECO:0000256" key="4">
    <source>
        <dbReference type="ARBA" id="ARBA00022448"/>
    </source>
</evidence>
<evidence type="ECO:0000259" key="14">
    <source>
        <dbReference type="Pfam" id="PF01618"/>
    </source>
</evidence>
<organism evidence="15 16">
    <name type="scientific">Taylorella equigenitalis (strain MCE9)</name>
    <dbReference type="NCBI Taxonomy" id="937774"/>
    <lineage>
        <taxon>Bacteria</taxon>
        <taxon>Pseudomonadati</taxon>
        <taxon>Pseudomonadota</taxon>
        <taxon>Betaproteobacteria</taxon>
        <taxon>Burkholderiales</taxon>
        <taxon>Alcaligenaceae</taxon>
        <taxon>Taylorella</taxon>
    </lineage>
</organism>
<keyword evidence="8 12" id="KW-0653">Protein transport</keyword>
<accession>A0A654KIH7</accession>
<evidence type="ECO:0000256" key="6">
    <source>
        <dbReference type="ARBA" id="ARBA00022519"/>
    </source>
</evidence>
<comment type="subunit">
    <text evidence="2">The accessory proteins ExbB and ExbD seem to form a complex with TonB.</text>
</comment>
<keyword evidence="10 13" id="KW-0472">Membrane</keyword>
<comment type="subcellular location">
    <subcellularLocation>
        <location evidence="1">Cell inner membrane</location>
        <topology evidence="1">Multi-pass membrane protein</topology>
    </subcellularLocation>
    <subcellularLocation>
        <location evidence="12">Membrane</location>
        <topology evidence="12">Multi-pass membrane protein</topology>
    </subcellularLocation>
</comment>
<keyword evidence="5" id="KW-1003">Cell membrane</keyword>
<dbReference type="KEGG" id="teq:TEQUI_1348"/>
<evidence type="ECO:0000256" key="1">
    <source>
        <dbReference type="ARBA" id="ARBA00004429"/>
    </source>
</evidence>
<sequence>MDLSLVFKQGDPVLIAVFLILILMSVITWTVIIVRALKLFVVKGKNKKALSRIWASKDMSEVEAFVRKDTSTISNVAENGIDAMKKHTSTDGNFLGREISLDEFVGRGLRNSIKQTMRRFEGGLTALASIGATAPFIGLFGTVWGIYHALINISAEGQMSIAAVAGPIGEALVATAAGLFVAIPAVLVYNALVRSNKTLQQDLDAFAHDFYPQIISSAPKHCHPNEVVYASEVANNQEN</sequence>
<gene>
    <name evidence="15" type="ordered locus">TEQUI_1348</name>
</gene>
<dbReference type="InterPro" id="IPR002898">
    <property type="entry name" value="MotA_ExbB_proton_chnl"/>
</dbReference>
<dbReference type="AlphaFoldDB" id="A0A654KIH7"/>